<keyword evidence="4" id="KW-0133">Cell shape</keyword>
<feature type="transmembrane region" description="Helical" evidence="8">
    <location>
        <begin position="137"/>
        <end position="159"/>
    </location>
</feature>
<keyword evidence="6 8" id="KW-1133">Transmembrane helix</keyword>
<gene>
    <name evidence="9" type="ORF">GCM10025751_28410</name>
</gene>
<dbReference type="GO" id="GO:0005886">
    <property type="term" value="C:plasma membrane"/>
    <property type="evidence" value="ECO:0007669"/>
    <property type="project" value="UniProtKB-SubCell"/>
</dbReference>
<keyword evidence="10" id="KW-1185">Reference proteome</keyword>
<evidence type="ECO:0000256" key="3">
    <source>
        <dbReference type="ARBA" id="ARBA00022692"/>
    </source>
</evidence>
<keyword evidence="2" id="KW-1003">Cell membrane</keyword>
<feature type="transmembrane region" description="Helical" evidence="8">
    <location>
        <begin position="240"/>
        <end position="262"/>
    </location>
</feature>
<dbReference type="Pfam" id="PF03023">
    <property type="entry name" value="MurJ"/>
    <property type="match status" value="1"/>
</dbReference>
<dbReference type="Proteomes" id="UP001501729">
    <property type="component" value="Unassembled WGS sequence"/>
</dbReference>
<feature type="transmembrane region" description="Helical" evidence="8">
    <location>
        <begin position="197"/>
        <end position="220"/>
    </location>
</feature>
<organism evidence="9 10">
    <name type="scientific">Haladaptatus pallidirubidus</name>
    <dbReference type="NCBI Taxonomy" id="1008152"/>
    <lineage>
        <taxon>Archaea</taxon>
        <taxon>Methanobacteriati</taxon>
        <taxon>Methanobacteriota</taxon>
        <taxon>Stenosarchaea group</taxon>
        <taxon>Halobacteria</taxon>
        <taxon>Halobacteriales</taxon>
        <taxon>Haladaptataceae</taxon>
        <taxon>Haladaptatus</taxon>
    </lineage>
</organism>
<comment type="caution">
    <text evidence="9">The sequence shown here is derived from an EMBL/GenBank/DDBJ whole genome shotgun (WGS) entry which is preliminary data.</text>
</comment>
<keyword evidence="5" id="KW-0573">Peptidoglycan synthesis</keyword>
<comment type="subcellular location">
    <subcellularLocation>
        <location evidence="1">Cell membrane</location>
        <topology evidence="1">Multi-pass membrane protein</topology>
    </subcellularLocation>
</comment>
<sequence>MLILFLTSLYQIDLLMLNILTFPEQVGYYKGALELAEFLWFIPLALQTVFVHSTSELWAQGRIDKISTLSARTTRYALLITVVMALGLAALATDVVPVYLGADFRPAVTPLLLLLPGALGFAIARPILAISQGKGTFTFPILATGTAAAINLGLNVLLIPRYGMHGAAIATSIGYGSMFIFHVWSARKVGFNPLSDARLGSIVVTTLLAGPPILALPHLITHSIIMAGFTLPLSLIVVPPLGLVIYLSCAFVTGALGVCEVLRTLSEFPAPLGSIAHQLRCQTPLLSSKCK</sequence>
<evidence type="ECO:0000256" key="4">
    <source>
        <dbReference type="ARBA" id="ARBA00022960"/>
    </source>
</evidence>
<evidence type="ECO:0000256" key="8">
    <source>
        <dbReference type="SAM" id="Phobius"/>
    </source>
</evidence>
<evidence type="ECO:0000256" key="7">
    <source>
        <dbReference type="ARBA" id="ARBA00023136"/>
    </source>
</evidence>
<dbReference type="PANTHER" id="PTHR30250">
    <property type="entry name" value="PST FAMILY PREDICTED COLANIC ACID TRANSPORTER"/>
    <property type="match status" value="1"/>
</dbReference>
<evidence type="ECO:0000256" key="5">
    <source>
        <dbReference type="ARBA" id="ARBA00022984"/>
    </source>
</evidence>
<dbReference type="InterPro" id="IPR050833">
    <property type="entry name" value="Poly_Biosynth_Transport"/>
</dbReference>
<evidence type="ECO:0000313" key="9">
    <source>
        <dbReference type="EMBL" id="GAA5052338.1"/>
    </source>
</evidence>
<protein>
    <recommendedName>
        <fullName evidence="11">Polysaccharide biosynthesis protein C-terminal domain-containing protein</fullName>
    </recommendedName>
</protein>
<keyword evidence="3 8" id="KW-0812">Transmembrane</keyword>
<accession>A0AAV3UIR7</accession>
<feature type="transmembrane region" description="Helical" evidence="8">
    <location>
        <begin position="76"/>
        <end position="99"/>
    </location>
</feature>
<feature type="transmembrane region" description="Helical" evidence="8">
    <location>
        <begin position="111"/>
        <end position="130"/>
    </location>
</feature>
<dbReference type="EMBL" id="BAABKX010000012">
    <property type="protein sequence ID" value="GAA5052338.1"/>
    <property type="molecule type" value="Genomic_DNA"/>
</dbReference>
<evidence type="ECO:0000256" key="6">
    <source>
        <dbReference type="ARBA" id="ARBA00022989"/>
    </source>
</evidence>
<evidence type="ECO:0000256" key="2">
    <source>
        <dbReference type="ARBA" id="ARBA00022475"/>
    </source>
</evidence>
<name>A0AAV3UIR7_9EURY</name>
<reference evidence="9 10" key="1">
    <citation type="journal article" date="2019" name="Int. J. Syst. Evol. Microbiol.">
        <title>The Global Catalogue of Microorganisms (GCM) 10K type strain sequencing project: providing services to taxonomists for standard genome sequencing and annotation.</title>
        <authorList>
            <consortium name="The Broad Institute Genomics Platform"/>
            <consortium name="The Broad Institute Genome Sequencing Center for Infectious Disease"/>
            <person name="Wu L."/>
            <person name="Ma J."/>
        </authorList>
    </citation>
    <scope>NUCLEOTIDE SEQUENCE [LARGE SCALE GENOMIC DNA]</scope>
    <source>
        <strain evidence="9 10">JCM 17504</strain>
    </source>
</reference>
<dbReference type="PANTHER" id="PTHR30250:SF26">
    <property type="entry name" value="PSMA PROTEIN"/>
    <property type="match status" value="1"/>
</dbReference>
<dbReference type="AlphaFoldDB" id="A0AAV3UIR7"/>
<evidence type="ECO:0008006" key="11">
    <source>
        <dbReference type="Google" id="ProtNLM"/>
    </source>
</evidence>
<dbReference type="InterPro" id="IPR004268">
    <property type="entry name" value="MurJ"/>
</dbReference>
<dbReference type="GO" id="GO:0008360">
    <property type="term" value="P:regulation of cell shape"/>
    <property type="evidence" value="ECO:0007669"/>
    <property type="project" value="UniProtKB-KW"/>
</dbReference>
<evidence type="ECO:0000313" key="10">
    <source>
        <dbReference type="Proteomes" id="UP001501729"/>
    </source>
</evidence>
<proteinExistence type="predicted"/>
<feature type="transmembrane region" description="Helical" evidence="8">
    <location>
        <begin position="38"/>
        <end position="55"/>
    </location>
</feature>
<keyword evidence="7 8" id="KW-0472">Membrane</keyword>
<feature type="transmembrane region" description="Helical" evidence="8">
    <location>
        <begin position="165"/>
        <end position="185"/>
    </location>
</feature>
<evidence type="ECO:0000256" key="1">
    <source>
        <dbReference type="ARBA" id="ARBA00004651"/>
    </source>
</evidence>